<comment type="similarity">
    <text evidence="1 6">Belongs to the L-aspartate dehydrogenase family.</text>
</comment>
<feature type="active site" evidence="6">
    <location>
        <position position="211"/>
    </location>
</feature>
<dbReference type="InterPro" id="IPR011182">
    <property type="entry name" value="L-Asp_DH"/>
</dbReference>
<dbReference type="PANTHER" id="PTHR31873">
    <property type="entry name" value="L-ASPARTATE DEHYDROGENASE-RELATED"/>
    <property type="match status" value="1"/>
</dbReference>
<evidence type="ECO:0000313" key="10">
    <source>
        <dbReference type="Proteomes" id="UP000215405"/>
    </source>
</evidence>
<dbReference type="Pfam" id="PF01958">
    <property type="entry name" value="Asp_DH_C"/>
    <property type="match status" value="1"/>
</dbReference>
<feature type="domain" description="Aspartate dehydrogenase" evidence="7">
    <location>
        <begin position="164"/>
        <end position="246"/>
    </location>
</feature>
<evidence type="ECO:0000256" key="4">
    <source>
        <dbReference type="ARBA" id="ARBA00023002"/>
    </source>
</evidence>
<gene>
    <name evidence="6" type="primary">nadX</name>
    <name evidence="9" type="ORF">B7H23_04040</name>
</gene>
<dbReference type="InterPro" id="IPR005106">
    <property type="entry name" value="Asp/hSer_DH_NAD-bd"/>
</dbReference>
<dbReference type="PANTHER" id="PTHR31873:SF6">
    <property type="entry name" value="ASPARTATE DEHYDROGENASE DOMAIN-CONTAINING PROTEIN"/>
    <property type="match status" value="1"/>
</dbReference>
<comment type="catalytic activity">
    <reaction evidence="6">
        <text>L-aspartate + NADP(+) + H2O = oxaloacetate + NH4(+) + NADPH + H(+)</text>
        <dbReference type="Rhea" id="RHEA:11784"/>
        <dbReference type="ChEBI" id="CHEBI:15377"/>
        <dbReference type="ChEBI" id="CHEBI:15378"/>
        <dbReference type="ChEBI" id="CHEBI:16452"/>
        <dbReference type="ChEBI" id="CHEBI:28938"/>
        <dbReference type="ChEBI" id="CHEBI:29991"/>
        <dbReference type="ChEBI" id="CHEBI:57783"/>
        <dbReference type="ChEBI" id="CHEBI:58349"/>
        <dbReference type="EC" id="1.4.1.21"/>
    </reaction>
</comment>
<feature type="binding site" evidence="6">
    <location>
        <position position="181"/>
    </location>
    <ligand>
        <name>NAD(+)</name>
        <dbReference type="ChEBI" id="CHEBI:57540"/>
    </ligand>
</feature>
<dbReference type="PIRSF" id="PIRSF005227">
    <property type="entry name" value="Asp_dh_NAD_syn"/>
    <property type="match status" value="1"/>
</dbReference>
<dbReference type="GO" id="GO:0033735">
    <property type="term" value="F:aspartate dehydrogenase [NAD(P)+] activity"/>
    <property type="evidence" value="ECO:0007669"/>
    <property type="project" value="UniProtKB-EC"/>
</dbReference>
<dbReference type="GO" id="GO:0051287">
    <property type="term" value="F:NAD binding"/>
    <property type="evidence" value="ECO:0007669"/>
    <property type="project" value="UniProtKB-UniRule"/>
</dbReference>
<dbReference type="NCBIfam" id="NF009827">
    <property type="entry name" value="PRK13303.1-2"/>
    <property type="match status" value="1"/>
</dbReference>
<comment type="pathway">
    <text evidence="6">Cofactor biosynthesis; NAD(+) biosynthesis; iminoaspartate from L-aspartate (dehydrogenase route): step 1/1.</text>
</comment>
<dbReference type="HAMAP" id="MF_01265">
    <property type="entry name" value="NadX"/>
    <property type="match status" value="1"/>
</dbReference>
<keyword evidence="4 6" id="KW-0560">Oxidoreductase</keyword>
<feature type="domain" description="Aspartate/homoserine dehydrogenase NAD-binding" evidence="8">
    <location>
        <begin position="7"/>
        <end position="110"/>
    </location>
</feature>
<dbReference type="GO" id="GO:0009435">
    <property type="term" value="P:NAD+ biosynthetic process"/>
    <property type="evidence" value="ECO:0007669"/>
    <property type="project" value="UniProtKB-UniRule"/>
</dbReference>
<evidence type="ECO:0000313" key="9">
    <source>
        <dbReference type="EMBL" id="OXT02105.1"/>
    </source>
</evidence>
<evidence type="ECO:0000259" key="7">
    <source>
        <dbReference type="Pfam" id="PF01958"/>
    </source>
</evidence>
<name>A0A231V1M8_9HYPH</name>
<keyword evidence="3 6" id="KW-0521">NADP</keyword>
<dbReference type="GO" id="GO:0016639">
    <property type="term" value="F:oxidoreductase activity, acting on the CH-NH2 group of donors, NAD or NADP as acceptor"/>
    <property type="evidence" value="ECO:0007669"/>
    <property type="project" value="UniProtKB-UniRule"/>
</dbReference>
<evidence type="ECO:0000256" key="2">
    <source>
        <dbReference type="ARBA" id="ARBA00022642"/>
    </source>
</evidence>
<evidence type="ECO:0000256" key="1">
    <source>
        <dbReference type="ARBA" id="ARBA00008331"/>
    </source>
</evidence>
<comment type="caution">
    <text evidence="9">The sequence shown here is derived from an EMBL/GenBank/DDBJ whole genome shotgun (WGS) entry which is preliminary data.</text>
</comment>
<evidence type="ECO:0000256" key="6">
    <source>
        <dbReference type="HAMAP-Rule" id="MF_01265"/>
    </source>
</evidence>
<dbReference type="Gene3D" id="3.30.360.10">
    <property type="entry name" value="Dihydrodipicolinate Reductase, domain 2"/>
    <property type="match status" value="1"/>
</dbReference>
<dbReference type="InterPro" id="IPR020626">
    <property type="entry name" value="Asp_DH_prok"/>
</dbReference>
<keyword evidence="5 6" id="KW-0520">NAD</keyword>
<accession>A0A231V1M8</accession>
<reference evidence="10" key="1">
    <citation type="journal article" date="2017" name="Int. J. Syst. Evol. Microbiol.">
        <title>Notoacmeibacter marinus gen. nov., sp. nov., isolated from the gut of a limpet and proposal of Notoacmeibacteraceae fam. nov. in the order Rhizobiales of the class Alphaproteobacteria.</title>
        <authorList>
            <person name="Huang Z."/>
            <person name="Guo F."/>
            <person name="Lai Q."/>
        </authorList>
    </citation>
    <scope>NUCLEOTIDE SEQUENCE [LARGE SCALE GENOMIC DNA]</scope>
    <source>
        <strain evidence="10">XMTR2A4</strain>
    </source>
</reference>
<dbReference type="UniPathway" id="UPA00253">
    <property type="reaction ID" value="UER00456"/>
</dbReference>
<sequence>MKLGLIGKGAIAHYVSTALEERGHVVGAVLLRERSIERGQPLQVAAVQDLPDDLDAVIDCAGHTALAYYGPDILASGISLITVSVGALADIRLHEELEAAARHGKARLHLASGAIGALDCLQAARIGRLDRVTYTGRKPPGGWKGSPAEASLDLDRLQSGAWPHFKGTAREAALAYPKNANVAAAVALAGVGFDATEVQLIADADITENIHQIEAEGEFGSLRFEIKGRSLPNNPRSSALAAMSAVSKLEQTFQPIAI</sequence>
<dbReference type="Proteomes" id="UP000215405">
    <property type="component" value="Unassembled WGS sequence"/>
</dbReference>
<dbReference type="InterPro" id="IPR036291">
    <property type="entry name" value="NAD(P)-bd_dom_sf"/>
</dbReference>
<dbReference type="SUPFAM" id="SSF51735">
    <property type="entry name" value="NAD(P)-binding Rossmann-fold domains"/>
    <property type="match status" value="1"/>
</dbReference>
<dbReference type="RefSeq" id="WP_094076065.1">
    <property type="nucleotide sequence ID" value="NZ_NBYO01000001.1"/>
</dbReference>
<evidence type="ECO:0000256" key="3">
    <source>
        <dbReference type="ARBA" id="ARBA00022857"/>
    </source>
</evidence>
<keyword evidence="2 6" id="KW-0662">Pyridine nucleotide biosynthesis</keyword>
<comment type="function">
    <text evidence="6">Specifically catalyzes the NAD or NADP-dependent dehydrogenation of L-aspartate to iminoaspartate.</text>
</comment>
<dbReference type="GO" id="GO:0050661">
    <property type="term" value="F:NADP binding"/>
    <property type="evidence" value="ECO:0007669"/>
    <property type="project" value="UniProtKB-UniRule"/>
</dbReference>
<feature type="binding site" evidence="6">
    <location>
        <position position="114"/>
    </location>
    <ligand>
        <name>NAD(+)</name>
        <dbReference type="ChEBI" id="CHEBI:57540"/>
    </ligand>
</feature>
<dbReference type="AlphaFoldDB" id="A0A231V1M8"/>
<dbReference type="EMBL" id="NBYO01000001">
    <property type="protein sequence ID" value="OXT02105.1"/>
    <property type="molecule type" value="Genomic_DNA"/>
</dbReference>
<dbReference type="EC" id="1.4.1.21" evidence="6"/>
<dbReference type="InterPro" id="IPR002811">
    <property type="entry name" value="Asp_DH"/>
</dbReference>
<dbReference type="NCBIfam" id="NF009828">
    <property type="entry name" value="PRK13303.1-3"/>
    <property type="match status" value="1"/>
</dbReference>
<dbReference type="SUPFAM" id="SSF55347">
    <property type="entry name" value="Glyceraldehyde-3-phosphate dehydrogenase-like, C-terminal domain"/>
    <property type="match status" value="1"/>
</dbReference>
<keyword evidence="10" id="KW-1185">Reference proteome</keyword>
<protein>
    <recommendedName>
        <fullName evidence="6">L-aspartate dehydrogenase</fullName>
        <ecNumber evidence="6">1.4.1.21</ecNumber>
    </recommendedName>
</protein>
<comment type="catalytic activity">
    <reaction evidence="6">
        <text>L-aspartate + NAD(+) + H2O = oxaloacetate + NH4(+) + NADH + H(+)</text>
        <dbReference type="Rhea" id="RHEA:11788"/>
        <dbReference type="ChEBI" id="CHEBI:15377"/>
        <dbReference type="ChEBI" id="CHEBI:15378"/>
        <dbReference type="ChEBI" id="CHEBI:16452"/>
        <dbReference type="ChEBI" id="CHEBI:28938"/>
        <dbReference type="ChEBI" id="CHEBI:29991"/>
        <dbReference type="ChEBI" id="CHEBI:57540"/>
        <dbReference type="ChEBI" id="CHEBI:57945"/>
        <dbReference type="EC" id="1.4.1.21"/>
    </reaction>
</comment>
<organism evidence="9 10">
    <name type="scientific">Notoacmeibacter marinus</name>
    <dbReference type="NCBI Taxonomy" id="1876515"/>
    <lineage>
        <taxon>Bacteria</taxon>
        <taxon>Pseudomonadati</taxon>
        <taxon>Pseudomonadota</taxon>
        <taxon>Alphaproteobacteria</taxon>
        <taxon>Hyphomicrobiales</taxon>
        <taxon>Notoacmeibacteraceae</taxon>
        <taxon>Notoacmeibacter</taxon>
    </lineage>
</organism>
<proteinExistence type="inferred from homology"/>
<evidence type="ECO:0000256" key="5">
    <source>
        <dbReference type="ARBA" id="ARBA00023027"/>
    </source>
</evidence>
<evidence type="ECO:0000259" key="8">
    <source>
        <dbReference type="Pfam" id="PF03447"/>
    </source>
</evidence>
<dbReference type="Pfam" id="PF03447">
    <property type="entry name" value="NAD_binding_3"/>
    <property type="match status" value="1"/>
</dbReference>
<dbReference type="Gene3D" id="3.40.50.720">
    <property type="entry name" value="NAD(P)-binding Rossmann-like Domain"/>
    <property type="match status" value="1"/>
</dbReference>
<comment type="miscellaneous">
    <text evidence="6">The iminoaspartate product is unstable in aqueous solution and can decompose to oxaloacetate and ammonia.</text>
</comment>